<evidence type="ECO:0000313" key="3">
    <source>
        <dbReference type="Proteomes" id="UP001359559"/>
    </source>
</evidence>
<protein>
    <submittedName>
        <fullName evidence="2">Uncharacterized protein</fullName>
    </submittedName>
</protein>
<accession>A0AAN9K5P6</accession>
<dbReference type="Proteomes" id="UP001359559">
    <property type="component" value="Unassembled WGS sequence"/>
</dbReference>
<comment type="caution">
    <text evidence="2">The sequence shown here is derived from an EMBL/GenBank/DDBJ whole genome shotgun (WGS) entry which is preliminary data.</text>
</comment>
<feature type="transmembrane region" description="Helical" evidence="1">
    <location>
        <begin position="22"/>
        <end position="45"/>
    </location>
</feature>
<dbReference type="AlphaFoldDB" id="A0AAN9K5P6"/>
<gene>
    <name evidence="2" type="ORF">RJT34_08428</name>
</gene>
<proteinExistence type="predicted"/>
<organism evidence="2 3">
    <name type="scientific">Clitoria ternatea</name>
    <name type="common">Butterfly pea</name>
    <dbReference type="NCBI Taxonomy" id="43366"/>
    <lineage>
        <taxon>Eukaryota</taxon>
        <taxon>Viridiplantae</taxon>
        <taxon>Streptophyta</taxon>
        <taxon>Embryophyta</taxon>
        <taxon>Tracheophyta</taxon>
        <taxon>Spermatophyta</taxon>
        <taxon>Magnoliopsida</taxon>
        <taxon>eudicotyledons</taxon>
        <taxon>Gunneridae</taxon>
        <taxon>Pentapetalae</taxon>
        <taxon>rosids</taxon>
        <taxon>fabids</taxon>
        <taxon>Fabales</taxon>
        <taxon>Fabaceae</taxon>
        <taxon>Papilionoideae</taxon>
        <taxon>50 kb inversion clade</taxon>
        <taxon>NPAAA clade</taxon>
        <taxon>indigoferoid/millettioid clade</taxon>
        <taxon>Phaseoleae</taxon>
        <taxon>Clitoria</taxon>
    </lineage>
</organism>
<sequence>MVLCSLLNILILFKVLSPPKSVAVIFFLPFSVALTLSLVFVPFVIREPTLCSLVLSLAIDEPSKRNPHRCPKPLSRLWCTIFGLLSLLALPSPS</sequence>
<keyword evidence="1" id="KW-1133">Transmembrane helix</keyword>
<evidence type="ECO:0000313" key="2">
    <source>
        <dbReference type="EMBL" id="KAK7310733.1"/>
    </source>
</evidence>
<keyword evidence="1" id="KW-0812">Transmembrane</keyword>
<feature type="transmembrane region" description="Helical" evidence="1">
    <location>
        <begin position="74"/>
        <end position="92"/>
    </location>
</feature>
<name>A0AAN9K5P6_CLITE</name>
<keyword evidence="1" id="KW-0472">Membrane</keyword>
<reference evidence="2 3" key="1">
    <citation type="submission" date="2024-01" db="EMBL/GenBank/DDBJ databases">
        <title>The genomes of 5 underutilized Papilionoideae crops provide insights into root nodulation and disease resistance.</title>
        <authorList>
            <person name="Yuan L."/>
        </authorList>
    </citation>
    <scope>NUCLEOTIDE SEQUENCE [LARGE SCALE GENOMIC DNA]</scope>
    <source>
        <strain evidence="2">LY-2023</strain>
        <tissue evidence="2">Leaf</tissue>
    </source>
</reference>
<keyword evidence="3" id="KW-1185">Reference proteome</keyword>
<evidence type="ECO:0000256" key="1">
    <source>
        <dbReference type="SAM" id="Phobius"/>
    </source>
</evidence>
<dbReference type="EMBL" id="JAYKXN010000002">
    <property type="protein sequence ID" value="KAK7310733.1"/>
    <property type="molecule type" value="Genomic_DNA"/>
</dbReference>